<dbReference type="Proteomes" id="UP000218811">
    <property type="component" value="Unassembled WGS sequence"/>
</dbReference>
<proteinExistence type="predicted"/>
<evidence type="ECO:0000313" key="3">
    <source>
        <dbReference type="Proteomes" id="UP000218811"/>
    </source>
</evidence>
<accession>A0A2H3JA90</accession>
<name>A0A2H3JA90_WOLCO</name>
<gene>
    <name evidence="2" type="ORF">WOLCODRAFT_156360</name>
</gene>
<keyword evidence="3" id="KW-1185">Reference proteome</keyword>
<organism evidence="2 3">
    <name type="scientific">Wolfiporia cocos (strain MD-104)</name>
    <name type="common">Brown rot fungus</name>
    <dbReference type="NCBI Taxonomy" id="742152"/>
    <lineage>
        <taxon>Eukaryota</taxon>
        <taxon>Fungi</taxon>
        <taxon>Dikarya</taxon>
        <taxon>Basidiomycota</taxon>
        <taxon>Agaricomycotina</taxon>
        <taxon>Agaricomycetes</taxon>
        <taxon>Polyporales</taxon>
        <taxon>Phaeolaceae</taxon>
        <taxon>Wolfiporia</taxon>
    </lineage>
</organism>
<sequence>MPSPQPTPPCTVSPTPTHHSIDSITTNDFLLDPPLYDHPIGPAEELLYDHPAGPMEGPIYDQPGGPMEGPIYPYPAGPKYWDNPLYPPPHPLIPTHSITIQVNNVLQCVSPNCEPYNAHLLSMNWYEALTNTSFFYHLHHLNICETTHIAFSNFTWINDWSTKIHSSINISFCDDNSNVITNQVIESIEILQACTRKCDVFNNQISYKTVNDTPVLAASSSAT</sequence>
<evidence type="ECO:0000313" key="2">
    <source>
        <dbReference type="EMBL" id="PCH35659.1"/>
    </source>
</evidence>
<feature type="region of interest" description="Disordered" evidence="1">
    <location>
        <begin position="1"/>
        <end position="23"/>
    </location>
</feature>
<reference evidence="2 3" key="1">
    <citation type="journal article" date="2012" name="Science">
        <title>The Paleozoic origin of enzymatic lignin decomposition reconstructed from 31 fungal genomes.</title>
        <authorList>
            <person name="Floudas D."/>
            <person name="Binder M."/>
            <person name="Riley R."/>
            <person name="Barry K."/>
            <person name="Blanchette R.A."/>
            <person name="Henrissat B."/>
            <person name="Martinez A.T."/>
            <person name="Otillar R."/>
            <person name="Spatafora J.W."/>
            <person name="Yadav J.S."/>
            <person name="Aerts A."/>
            <person name="Benoit I."/>
            <person name="Boyd A."/>
            <person name="Carlson A."/>
            <person name="Copeland A."/>
            <person name="Coutinho P.M."/>
            <person name="de Vries R.P."/>
            <person name="Ferreira P."/>
            <person name="Findley K."/>
            <person name="Foster B."/>
            <person name="Gaskell J."/>
            <person name="Glotzer D."/>
            <person name="Gorecki P."/>
            <person name="Heitman J."/>
            <person name="Hesse C."/>
            <person name="Hori C."/>
            <person name="Igarashi K."/>
            <person name="Jurgens J.A."/>
            <person name="Kallen N."/>
            <person name="Kersten P."/>
            <person name="Kohler A."/>
            <person name="Kuees U."/>
            <person name="Kumar T.K.A."/>
            <person name="Kuo A."/>
            <person name="LaButti K."/>
            <person name="Larrondo L.F."/>
            <person name="Lindquist E."/>
            <person name="Ling A."/>
            <person name="Lombard V."/>
            <person name="Lucas S."/>
            <person name="Lundell T."/>
            <person name="Martin R."/>
            <person name="McLaughlin D.J."/>
            <person name="Morgenstern I."/>
            <person name="Morin E."/>
            <person name="Murat C."/>
            <person name="Nagy L.G."/>
            <person name="Nolan M."/>
            <person name="Ohm R.A."/>
            <person name="Patyshakuliyeva A."/>
            <person name="Rokas A."/>
            <person name="Ruiz-Duenas F.J."/>
            <person name="Sabat G."/>
            <person name="Salamov A."/>
            <person name="Samejima M."/>
            <person name="Schmutz J."/>
            <person name="Slot J.C."/>
            <person name="St John F."/>
            <person name="Stenlid J."/>
            <person name="Sun H."/>
            <person name="Sun S."/>
            <person name="Syed K."/>
            <person name="Tsang A."/>
            <person name="Wiebenga A."/>
            <person name="Young D."/>
            <person name="Pisabarro A."/>
            <person name="Eastwood D.C."/>
            <person name="Martin F."/>
            <person name="Cullen D."/>
            <person name="Grigoriev I.V."/>
            <person name="Hibbett D.S."/>
        </authorList>
    </citation>
    <scope>NUCLEOTIDE SEQUENCE [LARGE SCALE GENOMIC DNA]</scope>
    <source>
        <strain evidence="2 3">MD-104</strain>
    </source>
</reference>
<dbReference type="EMBL" id="KB467854">
    <property type="protein sequence ID" value="PCH35659.1"/>
    <property type="molecule type" value="Genomic_DNA"/>
</dbReference>
<dbReference type="AlphaFoldDB" id="A0A2H3JA90"/>
<feature type="compositionally biased region" description="Pro residues" evidence="1">
    <location>
        <begin position="1"/>
        <end position="11"/>
    </location>
</feature>
<protein>
    <submittedName>
        <fullName evidence="2">Uncharacterized protein</fullName>
    </submittedName>
</protein>
<evidence type="ECO:0000256" key="1">
    <source>
        <dbReference type="SAM" id="MobiDB-lite"/>
    </source>
</evidence>